<accession>A0A438JW42</accession>
<dbReference type="GO" id="GO:0016740">
    <property type="term" value="F:transferase activity"/>
    <property type="evidence" value="ECO:0007669"/>
    <property type="project" value="UniProtKB-KW"/>
</dbReference>
<keyword evidence="1" id="KW-0732">Signal</keyword>
<sequence length="335" mass="38337">MSVILAVGCLGPVCLFLVRKTCFSSSHPHSTETHWKEDKTSELIIWKPTYEFSHPLARVPRSAGYWLSYIVVDLLIWWGIRGYINDFRKKKLKLPPIAYFSTYHGSISHLPTGYMWSPHVVSKPKVKLGDCSVTNYCFSNPLLPHQIKMRHGEAPKSNSRPWFCVNFNQIEALSSFIHVGTLHLYLPNFFNADWGSLVDVVGYCFLNLGSRYQPQEEFVQWIQKGDKPIYIGFGSMITLFLVKPLEDPKKTTDIILKALKDTGQRGVIDRGWGGLGIRKCLLIGAKLLHFFSLYILNSECNSLTSASILQFRKFLIMFFFWRNVPMIGCFLGVLL</sequence>
<comment type="caution">
    <text evidence="2">The sequence shown here is derived from an EMBL/GenBank/DDBJ whole genome shotgun (WGS) entry which is preliminary data.</text>
</comment>
<proteinExistence type="predicted"/>
<dbReference type="PANTHER" id="PTHR48050">
    <property type="entry name" value="STEROL 3-BETA-GLUCOSYLTRANSFERASE"/>
    <property type="match status" value="1"/>
</dbReference>
<evidence type="ECO:0000313" key="2">
    <source>
        <dbReference type="EMBL" id="RVX13173.1"/>
    </source>
</evidence>
<evidence type="ECO:0000313" key="3">
    <source>
        <dbReference type="Proteomes" id="UP000288805"/>
    </source>
</evidence>
<reference evidence="2 3" key="1">
    <citation type="journal article" date="2018" name="PLoS Genet.">
        <title>Population sequencing reveals clonal diversity and ancestral inbreeding in the grapevine cultivar Chardonnay.</title>
        <authorList>
            <person name="Roach M.J."/>
            <person name="Johnson D.L."/>
            <person name="Bohlmann J."/>
            <person name="van Vuuren H.J."/>
            <person name="Jones S.J."/>
            <person name="Pretorius I.S."/>
            <person name="Schmidt S.A."/>
            <person name="Borneman A.R."/>
        </authorList>
    </citation>
    <scope>NUCLEOTIDE SEQUENCE [LARGE SCALE GENOMIC DNA]</scope>
    <source>
        <strain evidence="3">cv. Chardonnay</strain>
        <tissue evidence="2">Leaf</tissue>
    </source>
</reference>
<dbReference type="AlphaFoldDB" id="A0A438JW42"/>
<dbReference type="PANTHER" id="PTHR48050:SF16">
    <property type="entry name" value="STEROL 3-BETA-GLUCOSYLTRANSFERASE UGT80B1"/>
    <property type="match status" value="1"/>
</dbReference>
<gene>
    <name evidence="2" type="primary">UGT80B1_2</name>
    <name evidence="2" type="ORF">CK203_018053</name>
</gene>
<name>A0A438JW42_VITVI</name>
<protein>
    <submittedName>
        <fullName evidence="2">Sterol 3-beta-glucosyltransferase UGT80B1</fullName>
    </submittedName>
</protein>
<dbReference type="Gene3D" id="3.40.50.2000">
    <property type="entry name" value="Glycogen Phosphorylase B"/>
    <property type="match status" value="3"/>
</dbReference>
<feature type="signal peptide" evidence="1">
    <location>
        <begin position="1"/>
        <end position="15"/>
    </location>
</feature>
<dbReference type="InterPro" id="IPR050426">
    <property type="entry name" value="Glycosyltransferase_28"/>
</dbReference>
<feature type="chain" id="PRO_5019175356" evidence="1">
    <location>
        <begin position="16"/>
        <end position="335"/>
    </location>
</feature>
<organism evidence="2 3">
    <name type="scientific">Vitis vinifera</name>
    <name type="common">Grape</name>
    <dbReference type="NCBI Taxonomy" id="29760"/>
    <lineage>
        <taxon>Eukaryota</taxon>
        <taxon>Viridiplantae</taxon>
        <taxon>Streptophyta</taxon>
        <taxon>Embryophyta</taxon>
        <taxon>Tracheophyta</taxon>
        <taxon>Spermatophyta</taxon>
        <taxon>Magnoliopsida</taxon>
        <taxon>eudicotyledons</taxon>
        <taxon>Gunneridae</taxon>
        <taxon>Pentapetalae</taxon>
        <taxon>rosids</taxon>
        <taxon>Vitales</taxon>
        <taxon>Vitaceae</taxon>
        <taxon>Viteae</taxon>
        <taxon>Vitis</taxon>
    </lineage>
</organism>
<keyword evidence="2" id="KW-0808">Transferase</keyword>
<dbReference type="SUPFAM" id="SSF53756">
    <property type="entry name" value="UDP-Glycosyltransferase/glycogen phosphorylase"/>
    <property type="match status" value="2"/>
</dbReference>
<dbReference type="EMBL" id="QGNW01000025">
    <property type="protein sequence ID" value="RVX13173.1"/>
    <property type="molecule type" value="Genomic_DNA"/>
</dbReference>
<dbReference type="Proteomes" id="UP000288805">
    <property type="component" value="Unassembled WGS sequence"/>
</dbReference>
<evidence type="ECO:0000256" key="1">
    <source>
        <dbReference type="SAM" id="SignalP"/>
    </source>
</evidence>